<feature type="compositionally biased region" description="Low complexity" evidence="1">
    <location>
        <begin position="164"/>
        <end position="175"/>
    </location>
</feature>
<dbReference type="EMBL" id="FRCS01000002">
    <property type="protein sequence ID" value="SHN01855.1"/>
    <property type="molecule type" value="Genomic_DNA"/>
</dbReference>
<feature type="region of interest" description="Disordered" evidence="1">
    <location>
        <begin position="125"/>
        <end position="226"/>
    </location>
</feature>
<feature type="compositionally biased region" description="Low complexity" evidence="1">
    <location>
        <begin position="144"/>
        <end position="154"/>
    </location>
</feature>
<feature type="compositionally biased region" description="Pro residues" evidence="1">
    <location>
        <begin position="197"/>
        <end position="226"/>
    </location>
</feature>
<dbReference type="Proteomes" id="UP000184440">
    <property type="component" value="Unassembled WGS sequence"/>
</dbReference>
<proteinExistence type="predicted"/>
<dbReference type="RefSeq" id="WP_073254456.1">
    <property type="nucleotide sequence ID" value="NZ_FRCS01000002.1"/>
</dbReference>
<gene>
    <name evidence="3" type="ORF">SAMN05443668_102565</name>
</gene>
<keyword evidence="2" id="KW-1133">Transmembrane helix</keyword>
<organism evidence="3 4">
    <name type="scientific">Cryptosporangium aurantiacum</name>
    <dbReference type="NCBI Taxonomy" id="134849"/>
    <lineage>
        <taxon>Bacteria</taxon>
        <taxon>Bacillati</taxon>
        <taxon>Actinomycetota</taxon>
        <taxon>Actinomycetes</taxon>
        <taxon>Cryptosporangiales</taxon>
        <taxon>Cryptosporangiaceae</taxon>
        <taxon>Cryptosporangium</taxon>
    </lineage>
</organism>
<keyword evidence="2" id="KW-0472">Membrane</keyword>
<feature type="compositionally biased region" description="Pro residues" evidence="1">
    <location>
        <begin position="176"/>
        <end position="188"/>
    </location>
</feature>
<evidence type="ECO:0000256" key="2">
    <source>
        <dbReference type="SAM" id="Phobius"/>
    </source>
</evidence>
<keyword evidence="2" id="KW-0812">Transmembrane</keyword>
<evidence type="ECO:0000313" key="3">
    <source>
        <dbReference type="EMBL" id="SHN01855.1"/>
    </source>
</evidence>
<name>A0A1M7NF31_9ACTN</name>
<dbReference type="OrthoDB" id="9893648at2"/>
<evidence type="ECO:0000256" key="1">
    <source>
        <dbReference type="SAM" id="MobiDB-lite"/>
    </source>
</evidence>
<dbReference type="STRING" id="134849.SAMN05443668_102565"/>
<protein>
    <submittedName>
        <fullName evidence="3">Uncharacterized protein</fullName>
    </submittedName>
</protein>
<keyword evidence="4" id="KW-1185">Reference proteome</keyword>
<feature type="transmembrane region" description="Helical" evidence="2">
    <location>
        <begin position="99"/>
        <end position="118"/>
    </location>
</feature>
<sequence>MKAVASALALLVIGVGLLGWGGWNYIAGTTGEKATAVVEQCTKSYGRKGRSRTTCYGTWQQNGVAQRGQIDGVGDDDQGKSVEVRIHDGEAYAFSWPGVLVPGAIGVVMLIASVFWMASAFKGKKEEPPAQGWQGGPHPQARVPHPAGYAQHPQPQHPQPQHPQPQYAHPYAQRPGYPPQGQRPPAYPPAGYGQQPGYPPPGYPPAGYPPPGYPPAQYPPPGYPPR</sequence>
<dbReference type="AlphaFoldDB" id="A0A1M7NF31"/>
<reference evidence="3 4" key="1">
    <citation type="submission" date="2016-11" db="EMBL/GenBank/DDBJ databases">
        <authorList>
            <person name="Jaros S."/>
            <person name="Januszkiewicz K."/>
            <person name="Wedrychowicz H."/>
        </authorList>
    </citation>
    <scope>NUCLEOTIDE SEQUENCE [LARGE SCALE GENOMIC DNA]</scope>
    <source>
        <strain evidence="3 4">DSM 46144</strain>
    </source>
</reference>
<accession>A0A1M7NF31</accession>
<evidence type="ECO:0000313" key="4">
    <source>
        <dbReference type="Proteomes" id="UP000184440"/>
    </source>
</evidence>